<evidence type="ECO:0000256" key="2">
    <source>
        <dbReference type="SAM" id="Phobius"/>
    </source>
</evidence>
<dbReference type="OrthoDB" id="4200847at2"/>
<keyword evidence="2" id="KW-1133">Transmembrane helix</keyword>
<dbReference type="Proteomes" id="UP000002066">
    <property type="component" value="Chromosome"/>
</dbReference>
<organism evidence="4 5">
    <name type="scientific">Streptomyces pratensis (strain ATCC 33331 / IAF-45CD)</name>
    <dbReference type="NCBI Taxonomy" id="591167"/>
    <lineage>
        <taxon>Bacteria</taxon>
        <taxon>Bacillati</taxon>
        <taxon>Actinomycetota</taxon>
        <taxon>Actinomycetes</taxon>
        <taxon>Kitasatosporales</taxon>
        <taxon>Streptomycetaceae</taxon>
        <taxon>Streptomyces</taxon>
    </lineage>
</organism>
<name>A0A8D4BAP9_STRFA</name>
<dbReference type="AlphaFoldDB" id="A0A8D4BAP9"/>
<gene>
    <name evidence="4" type="ordered locus">Sfla_1237</name>
</gene>
<keyword evidence="2" id="KW-0472">Membrane</keyword>
<dbReference type="EMBL" id="CP002475">
    <property type="protein sequence ID" value="ADW02687.1"/>
    <property type="molecule type" value="Genomic_DNA"/>
</dbReference>
<dbReference type="InterPro" id="IPR006311">
    <property type="entry name" value="TAT_signal"/>
</dbReference>
<accession>A0A8D4BAP9</accession>
<evidence type="ECO:0000256" key="3">
    <source>
        <dbReference type="SAM" id="SignalP"/>
    </source>
</evidence>
<feature type="chain" id="PRO_5038875527" description="LPXTG cell wall anchor domain-containing protein" evidence="3">
    <location>
        <begin position="39"/>
        <end position="231"/>
    </location>
</feature>
<keyword evidence="2" id="KW-0812">Transmembrane</keyword>
<feature type="region of interest" description="Disordered" evidence="1">
    <location>
        <begin position="130"/>
        <end position="199"/>
    </location>
</feature>
<evidence type="ECO:0000313" key="4">
    <source>
        <dbReference type="EMBL" id="ADW02687.1"/>
    </source>
</evidence>
<sequence>MRTSASHRSRSVRTGTKVAAAVAIAGAVSAAGAPAAFALGESGDIDVRSVSWHSRGDRNGVEVCQFVLVANNFGELPQLVWTITERPPGNTLTNTLPLVDGKARSQEYLLPEGTYTLSWTAGTLKNKSFEVDCSRPEREGGQGGSRGEGEGRGSSESGAAANKGDKAAGEIYDKPSGAVPAGGGGVPDMESVSSEGESNVGASAALVAGAAGIAGLIMVRRTARRRARNEA</sequence>
<dbReference type="PROSITE" id="PS51318">
    <property type="entry name" value="TAT"/>
    <property type="match status" value="1"/>
</dbReference>
<proteinExistence type="predicted"/>
<feature type="compositionally biased region" description="Basic and acidic residues" evidence="1">
    <location>
        <begin position="130"/>
        <end position="140"/>
    </location>
</feature>
<feature type="compositionally biased region" description="Low complexity" evidence="1">
    <location>
        <begin position="190"/>
        <end position="199"/>
    </location>
</feature>
<evidence type="ECO:0008006" key="6">
    <source>
        <dbReference type="Google" id="ProtNLM"/>
    </source>
</evidence>
<reference evidence="4 5" key="1">
    <citation type="submission" date="2011-01" db="EMBL/GenBank/DDBJ databases">
        <title>Complete sequence of chromosome of Streptomyces flavogriseus ATCC 33331.</title>
        <authorList>
            <consortium name="US DOE Joint Genome Institute"/>
            <person name="Lucas S."/>
            <person name="Copeland A."/>
            <person name="Lapidus A."/>
            <person name="Cheng J.-F."/>
            <person name="Goodwin L."/>
            <person name="Pitluck S."/>
            <person name="Davenport K."/>
            <person name="Detter J.C."/>
            <person name="Han C."/>
            <person name="Tapia R."/>
            <person name="Land M."/>
            <person name="Hauser L."/>
            <person name="Kyrpides N."/>
            <person name="Ivanova N."/>
            <person name="Ovchinnikova G."/>
            <person name="Pagani I."/>
            <person name="Brumm P."/>
            <person name="Mead D."/>
            <person name="Woyke T."/>
        </authorList>
    </citation>
    <scope>NUCLEOTIDE SEQUENCE [LARGE SCALE GENOMIC DNA]</scope>
    <source>
        <strain evidence="5">ATCC 33331 / IAF-45CD</strain>
    </source>
</reference>
<protein>
    <recommendedName>
        <fullName evidence="6">LPXTG cell wall anchor domain-containing protein</fullName>
    </recommendedName>
</protein>
<evidence type="ECO:0000256" key="1">
    <source>
        <dbReference type="SAM" id="MobiDB-lite"/>
    </source>
</evidence>
<feature type="compositionally biased region" description="Basic and acidic residues" evidence="1">
    <location>
        <begin position="163"/>
        <end position="173"/>
    </location>
</feature>
<evidence type="ECO:0000313" key="5">
    <source>
        <dbReference type="Proteomes" id="UP000002066"/>
    </source>
</evidence>
<keyword evidence="3" id="KW-0732">Signal</keyword>
<feature type="transmembrane region" description="Helical" evidence="2">
    <location>
        <begin position="200"/>
        <end position="219"/>
    </location>
</feature>
<dbReference type="KEGG" id="sfa:Sfla_1237"/>
<feature type="signal peptide" evidence="3">
    <location>
        <begin position="1"/>
        <end position="38"/>
    </location>
</feature>